<dbReference type="EMBL" id="JAATEO010000055">
    <property type="protein sequence ID" value="NJP35753.1"/>
    <property type="molecule type" value="Genomic_DNA"/>
</dbReference>
<dbReference type="PANTHER" id="PTHR13504:SF38">
    <property type="entry name" value="FIDO DOMAIN-CONTAINING PROTEIN"/>
    <property type="match status" value="1"/>
</dbReference>
<organism evidence="2 3">
    <name type="scientific">Micromonospora thermarum</name>
    <dbReference type="NCBI Taxonomy" id="2720024"/>
    <lineage>
        <taxon>Bacteria</taxon>
        <taxon>Bacillati</taxon>
        <taxon>Actinomycetota</taxon>
        <taxon>Actinomycetes</taxon>
        <taxon>Micromonosporales</taxon>
        <taxon>Micromonosporaceae</taxon>
        <taxon>Micromonospora</taxon>
    </lineage>
</organism>
<name>A0ABX0ZIK3_9ACTN</name>
<dbReference type="Proteomes" id="UP000783871">
    <property type="component" value="Unassembled WGS sequence"/>
</dbReference>
<feature type="domain" description="Fido" evidence="1">
    <location>
        <begin position="111"/>
        <end position="259"/>
    </location>
</feature>
<dbReference type="PANTHER" id="PTHR13504">
    <property type="entry name" value="FIDO DOMAIN-CONTAINING PROTEIN DDB_G0283145"/>
    <property type="match status" value="1"/>
</dbReference>
<dbReference type="InterPro" id="IPR040198">
    <property type="entry name" value="Fido_containing"/>
</dbReference>
<dbReference type="SUPFAM" id="SSF140931">
    <property type="entry name" value="Fic-like"/>
    <property type="match status" value="1"/>
</dbReference>
<evidence type="ECO:0000313" key="3">
    <source>
        <dbReference type="Proteomes" id="UP000783871"/>
    </source>
</evidence>
<dbReference type="InterPro" id="IPR036597">
    <property type="entry name" value="Fido-like_dom_sf"/>
</dbReference>
<evidence type="ECO:0000259" key="1">
    <source>
        <dbReference type="PROSITE" id="PS51459"/>
    </source>
</evidence>
<proteinExistence type="predicted"/>
<dbReference type="Pfam" id="PF02661">
    <property type="entry name" value="Fic"/>
    <property type="match status" value="1"/>
</dbReference>
<dbReference type="InterPro" id="IPR003812">
    <property type="entry name" value="Fido"/>
</dbReference>
<dbReference type="PROSITE" id="PS51459">
    <property type="entry name" value="FIDO"/>
    <property type="match status" value="1"/>
</dbReference>
<sequence length="334" mass="37542">MPGPGRPSRARIHQRMEEAVHELRDQLGGLPTPREAHDIWSDIWHQEAHHSTAIEGNTLVLHEVEKLLDEGRAVGAKPLRDYMEVQGYAEAARWVYGQALEPGDWHDGSLVSLQEVRHIHHLAMTPVWTVAPHPNAIGAEAPGNFRRHEIARFPGGMKPPPWTEVDSLMRSWVETADELRRTSDEPLAERVAVVHHRFEVIHPFLDGNGRAGRLVLSLLLGRLGYPPAIIYKRDRAAYLRALQKADSGDPGPLGELLARSVTTNIYRFVMPAVAESTQLVPLPALATPDLSEAALRVAANRGRLRAVKGDDGVWRSSRSWVEDYERTRWRRDRA</sequence>
<protein>
    <submittedName>
        <fullName evidence="2">Fic family protein</fullName>
    </submittedName>
</protein>
<evidence type="ECO:0000313" key="2">
    <source>
        <dbReference type="EMBL" id="NJP35753.1"/>
    </source>
</evidence>
<dbReference type="Gene3D" id="1.10.3290.10">
    <property type="entry name" value="Fido-like domain"/>
    <property type="match status" value="1"/>
</dbReference>
<comment type="caution">
    <text evidence="2">The sequence shown here is derived from an EMBL/GenBank/DDBJ whole genome shotgun (WGS) entry which is preliminary data.</text>
</comment>
<keyword evidence="3" id="KW-1185">Reference proteome</keyword>
<accession>A0ABX0ZIK3</accession>
<gene>
    <name evidence="2" type="ORF">HCJ94_28265</name>
</gene>
<reference evidence="2 3" key="1">
    <citation type="submission" date="2020-03" db="EMBL/GenBank/DDBJ databases">
        <title>WGS of actinomycetes isolated from Thailand.</title>
        <authorList>
            <person name="Thawai C."/>
        </authorList>
    </citation>
    <scope>NUCLEOTIDE SEQUENCE [LARGE SCALE GENOMIC DNA]</scope>
    <source>
        <strain evidence="2 3">HSS6-12</strain>
    </source>
</reference>